<dbReference type="Proteomes" id="UP000289152">
    <property type="component" value="Unassembled WGS sequence"/>
</dbReference>
<evidence type="ECO:0008006" key="3">
    <source>
        <dbReference type="Google" id="ProtNLM"/>
    </source>
</evidence>
<name>A0A4V1M437_TREME</name>
<dbReference type="InParanoid" id="A0A4V1M437"/>
<comment type="caution">
    <text evidence="1">The sequence shown here is derived from an EMBL/GenBank/DDBJ whole genome shotgun (WGS) entry which is preliminary data.</text>
</comment>
<gene>
    <name evidence="1" type="ORF">M231_03737</name>
</gene>
<evidence type="ECO:0000313" key="2">
    <source>
        <dbReference type="Proteomes" id="UP000289152"/>
    </source>
</evidence>
<dbReference type="OrthoDB" id="2535907at2759"/>
<dbReference type="EMBL" id="SDIL01000038">
    <property type="protein sequence ID" value="RXK39007.1"/>
    <property type="molecule type" value="Genomic_DNA"/>
</dbReference>
<reference evidence="1 2" key="1">
    <citation type="submission" date="2016-06" db="EMBL/GenBank/DDBJ databases">
        <title>Evolution of pathogenesis and genome organization in the Tremellales.</title>
        <authorList>
            <person name="Cuomo C."/>
            <person name="Litvintseva A."/>
            <person name="Heitman J."/>
            <person name="Chen Y."/>
            <person name="Sun S."/>
            <person name="Springer D."/>
            <person name="Dromer F."/>
            <person name="Young S."/>
            <person name="Zeng Q."/>
            <person name="Chapman S."/>
            <person name="Gujja S."/>
            <person name="Saif S."/>
            <person name="Birren B."/>
        </authorList>
    </citation>
    <scope>NUCLEOTIDE SEQUENCE [LARGE SCALE GENOMIC DNA]</scope>
    <source>
        <strain evidence="1 2">ATCC 28783</strain>
    </source>
</reference>
<sequence>MFKAHHDAVRTDIQQVRMLNSSSSSSHHLHIPLGSIGICPSAAVHPQSSQLVYPLQPHNTLYTTQLESSMPPRPLATSPLLGPSQDVSFSPCGRWIIIFHPTTSSSSSSLGKETQGGTLTIYHSLILSPAVRPGSIAPHASFHLPHRPLVAVHLYPKRLNTPIGRAPPLGPSPSGGYDEKKGPTLLVLLPTGVYLIYYQPQADPLAASQGIDVAWGMHLLKCPIHMRYYSLTGDRQPPEMGWKIRRGWMEMVRGSEGVWVGWEREGKAGVTKIDVGQDEFGRYFLRSTPLPPLPRLKPPPLEHSVPTDRVKTYLQGITFLGLSSADNHSGEALSPSRPLERVGAALVFADAVNCSMEYRTRIEVLEFNQSLIELSEGFEDLEPNSQPITAIDWKTSAQPINTAILPQSYSLLALHPLPSVESGTTSLALLDTPHGPILSHIDLLPDSDESWSLRGDPTHVEGPLPNDVDLVISQSVHRGCPGIVGLVSRENGLMLHPSPRLRPEADKAEEVAMGVKLAMEEGYSCADCVRVGFATTSKAEHETFGLAVLRSCAKDLANPLHLLWIQLAIFKAMNDDRRFLARGMIDLVTSASQIDAARKQDGSYERLSIFPLLDAASHVSLCLASLLREIVEASGTLGWTQDPETLLEFPRLVFLLHPSLRASILSAIAALHRFLAWVIALNQPIPSPEAGKVFGGVFGGGTEVESSMDATYVAKEKARAVCDDSGLDLELWGKALARLHVSKLEIPKSSLLTSLISLSPNPILSHLPTVLHNLPTPSSLLLAPSPNWNSTDGVIFSPLPSNHRTPSYPISSYIRSSAIQSHTPSLPFRHPAYEPFSHSDPLKPSNIPYTFNSNGFDLAPLPRITDPMDIDLSIGFVPSSKEFKQTSGNIMMTSSDNTNPSFMTSTSGTMASNDMSNTGMRLNMTSRNNGNDKEQIMKCVRCEIKTAALGKLLFSDGSSWGKWRRDRERGCVCGAAWTRA</sequence>
<keyword evidence="2" id="KW-1185">Reference proteome</keyword>
<dbReference type="STRING" id="5217.A0A4V1M437"/>
<proteinExistence type="predicted"/>
<evidence type="ECO:0000313" key="1">
    <source>
        <dbReference type="EMBL" id="RXK39007.1"/>
    </source>
</evidence>
<accession>A0A4V1M437</accession>
<dbReference type="AlphaFoldDB" id="A0A4V1M437"/>
<protein>
    <recommendedName>
        <fullName evidence="3">Mediator of RNA polymerase II transcription subunit 16</fullName>
    </recommendedName>
</protein>
<organism evidence="1 2">
    <name type="scientific">Tremella mesenterica</name>
    <name type="common">Jelly fungus</name>
    <dbReference type="NCBI Taxonomy" id="5217"/>
    <lineage>
        <taxon>Eukaryota</taxon>
        <taxon>Fungi</taxon>
        <taxon>Dikarya</taxon>
        <taxon>Basidiomycota</taxon>
        <taxon>Agaricomycotina</taxon>
        <taxon>Tremellomycetes</taxon>
        <taxon>Tremellales</taxon>
        <taxon>Tremellaceae</taxon>
        <taxon>Tremella</taxon>
    </lineage>
</organism>